<evidence type="ECO:0000259" key="2">
    <source>
        <dbReference type="Pfam" id="PF01789"/>
    </source>
</evidence>
<feature type="signal peptide" evidence="1">
    <location>
        <begin position="1"/>
        <end position="20"/>
    </location>
</feature>
<dbReference type="InterPro" id="IPR002683">
    <property type="entry name" value="PsbP_C"/>
</dbReference>
<dbReference type="OrthoDB" id="540197at2"/>
<dbReference type="PANTHER" id="PTHR31407">
    <property type="match status" value="1"/>
</dbReference>
<dbReference type="GO" id="GO:0009654">
    <property type="term" value="C:photosystem II oxygen evolving complex"/>
    <property type="evidence" value="ECO:0007669"/>
    <property type="project" value="InterPro"/>
</dbReference>
<keyword evidence="1" id="KW-0732">Signal</keyword>
<dbReference type="RefSeq" id="WP_106632792.1">
    <property type="nucleotide sequence ID" value="NZ_PXXO01000013.1"/>
</dbReference>
<name>A0A2P7MSZ8_9CYAN</name>
<dbReference type="GO" id="GO:0015979">
    <property type="term" value="P:photosynthesis"/>
    <property type="evidence" value="ECO:0007669"/>
    <property type="project" value="InterPro"/>
</dbReference>
<dbReference type="GO" id="GO:0005509">
    <property type="term" value="F:calcium ion binding"/>
    <property type="evidence" value="ECO:0007669"/>
    <property type="project" value="InterPro"/>
</dbReference>
<gene>
    <name evidence="3" type="ORF">C7K55_10865</name>
</gene>
<dbReference type="InterPro" id="IPR016123">
    <property type="entry name" value="Mog1/PsbP_a/b/a-sand"/>
</dbReference>
<evidence type="ECO:0000313" key="3">
    <source>
        <dbReference type="EMBL" id="PSJ04353.1"/>
    </source>
</evidence>
<sequence length="176" mass="19331">MPRLVALVLAGLLVACSAAAAGLNGFQSPDGRYAFLYPTGWTRVQVSGGPQVVFHDLINSDETLSLVISEVNPTNDLEKLGSAVAVGEQLRRTVIAPEGSGRQAELVEASERQEGPRTFYDLEYAVHLEDRDRHELATVVLDRGRLYTFAASTNEIRWAKVKDMFHEVVTSFTLLV</sequence>
<dbReference type="GO" id="GO:0019898">
    <property type="term" value="C:extrinsic component of membrane"/>
    <property type="evidence" value="ECO:0007669"/>
    <property type="project" value="InterPro"/>
</dbReference>
<evidence type="ECO:0000256" key="1">
    <source>
        <dbReference type="SAM" id="SignalP"/>
    </source>
</evidence>
<protein>
    <submittedName>
        <fullName evidence="3">Photosystem II oxygen evolving complex protein PsbP</fullName>
    </submittedName>
</protein>
<dbReference type="PROSITE" id="PS51257">
    <property type="entry name" value="PROKAR_LIPOPROTEIN"/>
    <property type="match status" value="1"/>
</dbReference>
<organism evidence="3 4">
    <name type="scientific">Cyanobium usitatum str. Tous</name>
    <dbReference type="NCBI Taxonomy" id="2116684"/>
    <lineage>
        <taxon>Bacteria</taxon>
        <taxon>Bacillati</taxon>
        <taxon>Cyanobacteriota</taxon>
        <taxon>Cyanophyceae</taxon>
        <taxon>Synechococcales</taxon>
        <taxon>Prochlorococcaceae</taxon>
        <taxon>Cyanobium</taxon>
    </lineage>
</organism>
<dbReference type="EMBL" id="PXXO01000013">
    <property type="protein sequence ID" value="PSJ04353.1"/>
    <property type="molecule type" value="Genomic_DNA"/>
</dbReference>
<feature type="domain" description="PsbP C-terminal" evidence="2">
    <location>
        <begin position="22"/>
        <end position="173"/>
    </location>
</feature>
<comment type="caution">
    <text evidence="3">The sequence shown here is derived from an EMBL/GenBank/DDBJ whole genome shotgun (WGS) entry which is preliminary data.</text>
</comment>
<accession>A0A2P7MSZ8</accession>
<dbReference type="Proteomes" id="UP000243002">
    <property type="component" value="Unassembled WGS sequence"/>
</dbReference>
<dbReference type="SUPFAM" id="SSF55724">
    <property type="entry name" value="Mog1p/PsbP-like"/>
    <property type="match status" value="1"/>
</dbReference>
<dbReference type="NCBIfam" id="NF040946">
    <property type="entry name" value="PSII_PsbP"/>
    <property type="match status" value="1"/>
</dbReference>
<dbReference type="AlphaFoldDB" id="A0A2P7MSZ8"/>
<dbReference type="PANTHER" id="PTHR31407:SF16">
    <property type="entry name" value="PSBP DOMAIN-CONTAINING PROTEIN 7, CHLOROPLASTIC"/>
    <property type="match status" value="1"/>
</dbReference>
<evidence type="ECO:0000313" key="4">
    <source>
        <dbReference type="Proteomes" id="UP000243002"/>
    </source>
</evidence>
<proteinExistence type="predicted"/>
<reference evidence="3 4" key="1">
    <citation type="journal article" date="2018" name="Environ. Microbiol.">
        <title>Ecological and genomic features of two widespread freshwater picocyanobacteria.</title>
        <authorList>
            <person name="Cabello-Yeves P.J."/>
            <person name="Picazo A."/>
            <person name="Camacho A."/>
            <person name="Callieri C."/>
            <person name="Rosselli R."/>
            <person name="Roda-Garcia J.J."/>
            <person name="Coutinho F.H."/>
            <person name="Rodriguez-Valera F."/>
        </authorList>
    </citation>
    <scope>NUCLEOTIDE SEQUENCE [LARGE SCALE GENOMIC DNA]</scope>
    <source>
        <strain evidence="3 4">Tous</strain>
    </source>
</reference>
<dbReference type="Gene3D" id="3.40.1000.10">
    <property type="entry name" value="Mog1/PsbP, alpha/beta/alpha sandwich"/>
    <property type="match status" value="1"/>
</dbReference>
<keyword evidence="4" id="KW-1185">Reference proteome</keyword>
<feature type="chain" id="PRO_5015145157" evidence="1">
    <location>
        <begin position="21"/>
        <end position="176"/>
    </location>
</feature>
<dbReference type="Pfam" id="PF01789">
    <property type="entry name" value="PsbP"/>
    <property type="match status" value="1"/>
</dbReference>